<dbReference type="AlphaFoldDB" id="A0A6C0U3U7"/>
<dbReference type="InterPro" id="IPR052703">
    <property type="entry name" value="Aromatic_CoA_ox/epox"/>
</dbReference>
<evidence type="ECO:0000313" key="2">
    <source>
        <dbReference type="Proteomes" id="UP000477680"/>
    </source>
</evidence>
<proteinExistence type="predicted"/>
<dbReference type="EMBL" id="CP048711">
    <property type="protein sequence ID" value="QIB66781.1"/>
    <property type="molecule type" value="Genomic_DNA"/>
</dbReference>
<dbReference type="PANTHER" id="PTHR30458">
    <property type="entry name" value="PHENYLACETIC ACID DEGRADATION PROTEIN PAA"/>
    <property type="match status" value="1"/>
</dbReference>
<organism evidence="1 2">
    <name type="scientific">Kineobactrum salinum</name>
    <dbReference type="NCBI Taxonomy" id="2708301"/>
    <lineage>
        <taxon>Bacteria</taxon>
        <taxon>Pseudomonadati</taxon>
        <taxon>Pseudomonadota</taxon>
        <taxon>Gammaproteobacteria</taxon>
        <taxon>Cellvibrionales</taxon>
        <taxon>Halieaceae</taxon>
        <taxon>Kineobactrum</taxon>
    </lineage>
</organism>
<dbReference type="GO" id="GO:0010124">
    <property type="term" value="P:phenylacetate catabolic process"/>
    <property type="evidence" value="ECO:0007669"/>
    <property type="project" value="InterPro"/>
</dbReference>
<dbReference type="PIRSF" id="PIRSF037834">
    <property type="entry name" value="PA_CoA_Oase3"/>
    <property type="match status" value="1"/>
</dbReference>
<dbReference type="GO" id="GO:0005829">
    <property type="term" value="C:cytosol"/>
    <property type="evidence" value="ECO:0007669"/>
    <property type="project" value="TreeGrafter"/>
</dbReference>
<evidence type="ECO:0000313" key="1">
    <source>
        <dbReference type="EMBL" id="QIB66781.1"/>
    </source>
</evidence>
<gene>
    <name evidence="1" type="primary">paaC</name>
    <name evidence="1" type="ORF">G3T16_16655</name>
</gene>
<dbReference type="KEGG" id="kim:G3T16_16655"/>
<dbReference type="InterPro" id="IPR012347">
    <property type="entry name" value="Ferritin-like"/>
</dbReference>
<dbReference type="Pfam" id="PF05138">
    <property type="entry name" value="PaaA_PaaC"/>
    <property type="match status" value="1"/>
</dbReference>
<dbReference type="Proteomes" id="UP000477680">
    <property type="component" value="Chromosome"/>
</dbReference>
<reference evidence="1 2" key="1">
    <citation type="submission" date="2020-02" db="EMBL/GenBank/DDBJ databases">
        <title>Genome sequencing for Kineobactrum sp. M2.</title>
        <authorList>
            <person name="Park S.-J."/>
        </authorList>
    </citation>
    <scope>NUCLEOTIDE SEQUENCE [LARGE SCALE GENOMIC DNA]</scope>
    <source>
        <strain evidence="1 2">M2</strain>
    </source>
</reference>
<dbReference type="SUPFAM" id="SSF47240">
    <property type="entry name" value="Ferritin-like"/>
    <property type="match status" value="1"/>
</dbReference>
<accession>A0A6C0U3U7</accession>
<dbReference type="PANTHER" id="PTHR30458:SF0">
    <property type="entry name" value="1,2-PHENYLACETYL-COA EPOXIDASE, SUBUNIT C"/>
    <property type="match status" value="1"/>
</dbReference>
<protein>
    <submittedName>
        <fullName evidence="1">Phenylacetate-CoA oxygenase subunit PaaC</fullName>
    </submittedName>
</protein>
<sequence length="255" mass="28718">MTASDTQQATRQYAVRLGDDALILGHRLSEWCSNGPFLEEDLALTNVALDFIGRARMFYGYAAELTGGDCTEDTLAYQRDCREFRNLLLHELPIGDFAFTMARQYLLDEYTLAFMQQLQQSADATLAAIAAKSVKESRYHLRRSHDWMLRLGDGTPESHERMQKALEQLWGYTHELFDMDALEQELAEAGIAVDCAALQPAWERSVRATLAEATLALPTAEWAVRGGRNGIHTESLGHLLSELQFVQRAYPGLSW</sequence>
<dbReference type="RefSeq" id="WP_163496215.1">
    <property type="nucleotide sequence ID" value="NZ_CP048711.1"/>
</dbReference>
<dbReference type="Gene3D" id="1.20.1260.10">
    <property type="match status" value="1"/>
</dbReference>
<dbReference type="NCBIfam" id="TIGR02158">
    <property type="entry name" value="PA_CoA_Oxy3"/>
    <property type="match status" value="1"/>
</dbReference>
<dbReference type="InterPro" id="IPR007814">
    <property type="entry name" value="PaaA_PaaC"/>
</dbReference>
<name>A0A6C0U3U7_9GAMM</name>
<dbReference type="InterPro" id="IPR011882">
    <property type="entry name" value="PaaC"/>
</dbReference>
<dbReference type="InterPro" id="IPR009078">
    <property type="entry name" value="Ferritin-like_SF"/>
</dbReference>
<keyword evidence="2" id="KW-1185">Reference proteome</keyword>
<dbReference type="FunFam" id="1.20.1260.10:FF:000012">
    <property type="entry name" value="1,2-phenylacetyl-CoA epoxidase, subunit C"/>
    <property type="match status" value="1"/>
</dbReference>